<name>A0A0C5V1H5_9GAMM</name>
<proteinExistence type="predicted"/>
<sequence>MILNQPDKYRIFSSLFRILCLQTEYPANIWILSLENIIIFDVCHKK</sequence>
<evidence type="ECO:0000313" key="1">
    <source>
        <dbReference type="EMBL" id="AJQ93390.1"/>
    </source>
</evidence>
<keyword evidence="2" id="KW-1185">Reference proteome</keyword>
<dbReference type="Proteomes" id="UP000032266">
    <property type="component" value="Chromosome"/>
</dbReference>
<accession>A0A0C5V1H5</accession>
<dbReference type="HOGENOM" id="CLU_3184279_0_0_6"/>
<gene>
    <name evidence="1" type="ORF">YC6258_01342</name>
</gene>
<dbReference type="EMBL" id="CP007142">
    <property type="protein sequence ID" value="AJQ93390.1"/>
    <property type="molecule type" value="Genomic_DNA"/>
</dbReference>
<reference evidence="1 2" key="1">
    <citation type="submission" date="2014-01" db="EMBL/GenBank/DDBJ databases">
        <title>Full genme sequencing of cellulolytic bacterium Gynuella sunshinyii YC6258T gen. nov., sp. nov.</title>
        <authorList>
            <person name="Khan H."/>
            <person name="Chung E.J."/>
            <person name="Chung Y.R."/>
        </authorList>
    </citation>
    <scope>NUCLEOTIDE SEQUENCE [LARGE SCALE GENOMIC DNA]</scope>
    <source>
        <strain evidence="1 2">YC6258</strain>
    </source>
</reference>
<protein>
    <submittedName>
        <fullName evidence="1">Uncharacterized protein</fullName>
    </submittedName>
</protein>
<dbReference type="KEGG" id="gsn:YC6258_01342"/>
<organism evidence="1 2">
    <name type="scientific">Gynuella sunshinyii YC6258</name>
    <dbReference type="NCBI Taxonomy" id="1445510"/>
    <lineage>
        <taxon>Bacteria</taxon>
        <taxon>Pseudomonadati</taxon>
        <taxon>Pseudomonadota</taxon>
        <taxon>Gammaproteobacteria</taxon>
        <taxon>Oceanospirillales</taxon>
        <taxon>Saccharospirillaceae</taxon>
        <taxon>Gynuella</taxon>
    </lineage>
</organism>
<evidence type="ECO:0000313" key="2">
    <source>
        <dbReference type="Proteomes" id="UP000032266"/>
    </source>
</evidence>
<dbReference type="AlphaFoldDB" id="A0A0C5V1H5"/>